<name>A0A1E1KGF2_9HELO</name>
<dbReference type="OrthoDB" id="3599433at2759"/>
<accession>A0A1E1KGF2</accession>
<feature type="compositionally biased region" description="Polar residues" evidence="2">
    <location>
        <begin position="84"/>
        <end position="98"/>
    </location>
</feature>
<reference evidence="4" key="1">
    <citation type="submission" date="2016-03" db="EMBL/GenBank/DDBJ databases">
        <authorList>
            <person name="Guldener U."/>
        </authorList>
    </citation>
    <scope>NUCLEOTIDE SEQUENCE [LARGE SCALE GENOMIC DNA]</scope>
    <source>
        <strain evidence="4">04CH-RAC-A.6.1</strain>
    </source>
</reference>
<evidence type="ECO:0000313" key="4">
    <source>
        <dbReference type="Proteomes" id="UP000178912"/>
    </source>
</evidence>
<proteinExistence type="predicted"/>
<feature type="compositionally biased region" description="Polar residues" evidence="2">
    <location>
        <begin position="754"/>
        <end position="763"/>
    </location>
</feature>
<feature type="region of interest" description="Disordered" evidence="2">
    <location>
        <begin position="84"/>
        <end position="113"/>
    </location>
</feature>
<protein>
    <submittedName>
        <fullName evidence="3">Uncharacterized protein</fullName>
    </submittedName>
</protein>
<feature type="region of interest" description="Disordered" evidence="2">
    <location>
        <begin position="132"/>
        <end position="151"/>
    </location>
</feature>
<evidence type="ECO:0000256" key="1">
    <source>
        <dbReference type="SAM" id="Coils"/>
    </source>
</evidence>
<organism evidence="3 4">
    <name type="scientific">Rhynchosporium agropyri</name>
    <dbReference type="NCBI Taxonomy" id="914238"/>
    <lineage>
        <taxon>Eukaryota</taxon>
        <taxon>Fungi</taxon>
        <taxon>Dikarya</taxon>
        <taxon>Ascomycota</taxon>
        <taxon>Pezizomycotina</taxon>
        <taxon>Leotiomycetes</taxon>
        <taxon>Helotiales</taxon>
        <taxon>Ploettnerulaceae</taxon>
        <taxon>Rhynchosporium</taxon>
    </lineage>
</organism>
<dbReference type="EMBL" id="FJUX01000030">
    <property type="protein sequence ID" value="CZS97125.1"/>
    <property type="molecule type" value="Genomic_DNA"/>
</dbReference>
<feature type="region of interest" description="Disordered" evidence="2">
    <location>
        <begin position="421"/>
        <end position="443"/>
    </location>
</feature>
<sequence length="852" mass="92269">MSENNSNTQDSFAKKNKKKIGRLGARLAAQMLMQDPSLNINAVTCAPATIPASQVTETEECIDSIAVSGSLTLGEEESSVKNVSYSDNSAQFSPTNAGSEAAKGGYGTAERASAAPLPAHLKMSWEQNSLEYDNNNSTSRPHSASSMSGSKISWTKDDVVVTMNPPQPQNMLKTEKAATNMEDTQVKKDESVAQGAINNARPKLALPGRSQAQPSQRGIPPVSVQVLPKEAPVSVPAARSRFTFMNSRDTQDVDEPVPTNTIIPYSTPIITFSAAPTGGMATWAGGAPSLKTAVPVFPTLSTAPVKIIASSTNQTQIEVVADYSQKGQSDRVKATGRKKPQLITSSGAPNLAVLAEAGAKISGAELPQIEHVTDTPLGSALVNLRTVVEFVETTPECTSPKDTPSTNLALQAVAIDEVSDIEKSSPVADSSPPGSNLPHVTPNLETDDFFTQYTVLLRTKEEKAVDILMKEVEANRDRVAEFEEMVKEISRDNKWMAEENRRVEDRYQVFSIDEIIFRPQLLAARDEKIIEIMGETEIFELISQYTSALKREADKLQVANKKIEDLSVKLEETNSKIKNTENQFEIVSLSTHTNSDQVQESKDHGATEPYSDRLKLSSIVQDVEVDRSGLGVGLERLSQHIIPNVFRPAVQDSSRLAAGFQGLKRENIQFPVADSSRSKTGSRSIEAIAAETIGMSSGYRNEGLIEGKIFAPNESSTSDSECMAEILMGVAIDGDEEERASSTVKVKTLPPKPGSSNKTSCSPRDQPRKGLTSPVWSNGSSELNAMVSCFASDEPPAIPYPYQQDEVVYKHDPLLPALRAIAVRFKWEIAAFKRGVDPKAVVDARSGVYIHS</sequence>
<evidence type="ECO:0000313" key="3">
    <source>
        <dbReference type="EMBL" id="CZS97125.1"/>
    </source>
</evidence>
<feature type="region of interest" description="Disordered" evidence="2">
    <location>
        <begin position="737"/>
        <end position="777"/>
    </location>
</feature>
<gene>
    <name evidence="3" type="ORF">RAG0_06258</name>
</gene>
<dbReference type="Proteomes" id="UP000178912">
    <property type="component" value="Unassembled WGS sequence"/>
</dbReference>
<evidence type="ECO:0000256" key="2">
    <source>
        <dbReference type="SAM" id="MobiDB-lite"/>
    </source>
</evidence>
<feature type="coiled-coil region" evidence="1">
    <location>
        <begin position="546"/>
        <end position="583"/>
    </location>
</feature>
<keyword evidence="4" id="KW-1185">Reference proteome</keyword>
<dbReference type="AlphaFoldDB" id="A0A1E1KGF2"/>
<keyword evidence="1" id="KW-0175">Coiled coil</keyword>